<reference evidence="1" key="1">
    <citation type="submission" date="2019-08" db="EMBL/GenBank/DDBJ databases">
        <authorList>
            <person name="Kucharzyk K."/>
            <person name="Murdoch R.W."/>
            <person name="Higgins S."/>
            <person name="Loffler F."/>
        </authorList>
    </citation>
    <scope>NUCLEOTIDE SEQUENCE</scope>
</reference>
<accession>A0A645GK34</accession>
<name>A0A645GK34_9ZZZZ</name>
<sequence length="59" mass="7188">MGKKTLEDFLKERRLSKFTSFEDITKRVPILKAPEKLIKERIMLEISDDERRRYIFISK</sequence>
<dbReference type="Gene3D" id="1.10.150.280">
    <property type="entry name" value="AF1531-like domain"/>
    <property type="match status" value="1"/>
</dbReference>
<dbReference type="PANTHER" id="PTHR40734">
    <property type="entry name" value="TRNA-SPECIFIC ADENOSINE DEAMINASE-RELATED"/>
    <property type="match status" value="1"/>
</dbReference>
<protein>
    <submittedName>
        <fullName evidence="1">Uncharacterized protein</fullName>
    </submittedName>
</protein>
<dbReference type="Pfam" id="PF04919">
    <property type="entry name" value="DUF655"/>
    <property type="match status" value="1"/>
</dbReference>
<comment type="caution">
    <text evidence="1">The sequence shown here is derived from an EMBL/GenBank/DDBJ whole genome shotgun (WGS) entry which is preliminary data.</text>
</comment>
<organism evidence="1">
    <name type="scientific">bioreactor metagenome</name>
    <dbReference type="NCBI Taxonomy" id="1076179"/>
    <lineage>
        <taxon>unclassified sequences</taxon>
        <taxon>metagenomes</taxon>
        <taxon>ecological metagenomes</taxon>
    </lineage>
</organism>
<evidence type="ECO:0000313" key="1">
    <source>
        <dbReference type="EMBL" id="MPN27075.1"/>
    </source>
</evidence>
<proteinExistence type="predicted"/>
<gene>
    <name evidence="1" type="ORF">SDC9_174502</name>
</gene>
<dbReference type="InterPro" id="IPR007003">
    <property type="entry name" value="DUF655"/>
</dbReference>
<dbReference type="SUPFAM" id="SSF160975">
    <property type="entry name" value="AF1531-like"/>
    <property type="match status" value="1"/>
</dbReference>
<dbReference type="AlphaFoldDB" id="A0A645GK34"/>
<dbReference type="EMBL" id="VSSQ01076840">
    <property type="protein sequence ID" value="MPN27075.1"/>
    <property type="molecule type" value="Genomic_DNA"/>
</dbReference>
<dbReference type="PANTHER" id="PTHR40734:SF1">
    <property type="entry name" value="DNA-BINDING PROTEIN"/>
    <property type="match status" value="1"/>
</dbReference>